<accession>A0A448WNG6</accession>
<reference evidence="2" key="1">
    <citation type="submission" date="2018-11" db="EMBL/GenBank/DDBJ databases">
        <authorList>
            <consortium name="Pathogen Informatics"/>
        </authorList>
    </citation>
    <scope>NUCLEOTIDE SEQUENCE</scope>
</reference>
<feature type="region of interest" description="Disordered" evidence="1">
    <location>
        <begin position="171"/>
        <end position="213"/>
    </location>
</feature>
<dbReference type="EMBL" id="CAAALY010027744">
    <property type="protein sequence ID" value="VEL16257.1"/>
    <property type="molecule type" value="Genomic_DNA"/>
</dbReference>
<keyword evidence="3" id="KW-1185">Reference proteome</keyword>
<comment type="caution">
    <text evidence="2">The sequence shown here is derived from an EMBL/GenBank/DDBJ whole genome shotgun (WGS) entry which is preliminary data.</text>
</comment>
<dbReference type="Proteomes" id="UP000784294">
    <property type="component" value="Unassembled WGS sequence"/>
</dbReference>
<gene>
    <name evidence="2" type="ORF">PXEA_LOCUS9697</name>
</gene>
<feature type="compositionally biased region" description="Basic and acidic residues" evidence="1">
    <location>
        <begin position="199"/>
        <end position="213"/>
    </location>
</feature>
<organism evidence="2 3">
    <name type="scientific">Protopolystoma xenopodis</name>
    <dbReference type="NCBI Taxonomy" id="117903"/>
    <lineage>
        <taxon>Eukaryota</taxon>
        <taxon>Metazoa</taxon>
        <taxon>Spiralia</taxon>
        <taxon>Lophotrochozoa</taxon>
        <taxon>Platyhelminthes</taxon>
        <taxon>Monogenea</taxon>
        <taxon>Polyopisthocotylea</taxon>
        <taxon>Polystomatidea</taxon>
        <taxon>Polystomatidae</taxon>
        <taxon>Protopolystoma</taxon>
    </lineage>
</organism>
<evidence type="ECO:0000256" key="1">
    <source>
        <dbReference type="SAM" id="MobiDB-lite"/>
    </source>
</evidence>
<dbReference type="AlphaFoldDB" id="A0A448WNG6"/>
<proteinExistence type="predicted"/>
<evidence type="ECO:0000313" key="3">
    <source>
        <dbReference type="Proteomes" id="UP000784294"/>
    </source>
</evidence>
<sequence length="213" mass="23087">MSELPFTCPSHTSGTRPSGMDDQSGLDADPHMLHLDNTFRNNSTAFASCMLASLPSSALPFQTDLVNSSLGGIASGDLSIQPDPCVFVSRDSARTHKPTCNFGGNPEMIFEGQELHPFEGYTSESCLVLSCLVLSCLVLLVGLTRHLHNLLSFFASSLGSRLYVVLRSGQGGPKPTPEGLKFRPQTRPRVASPKRRRLAPVEDLREDATFARP</sequence>
<feature type="region of interest" description="Disordered" evidence="1">
    <location>
        <begin position="1"/>
        <end position="29"/>
    </location>
</feature>
<evidence type="ECO:0000313" key="2">
    <source>
        <dbReference type="EMBL" id="VEL16257.1"/>
    </source>
</evidence>
<protein>
    <submittedName>
        <fullName evidence="2">Uncharacterized protein</fullName>
    </submittedName>
</protein>
<name>A0A448WNG6_9PLAT</name>